<dbReference type="PROSITE" id="PS50931">
    <property type="entry name" value="HTH_LYSR"/>
    <property type="match status" value="1"/>
</dbReference>
<evidence type="ECO:0000256" key="2">
    <source>
        <dbReference type="ARBA" id="ARBA00023015"/>
    </source>
</evidence>
<comment type="similarity">
    <text evidence="1">Belongs to the LysR transcriptional regulatory family.</text>
</comment>
<proteinExistence type="inferred from homology"/>
<dbReference type="InterPro" id="IPR005119">
    <property type="entry name" value="LysR_subst-bd"/>
</dbReference>
<dbReference type="Gene3D" id="1.10.10.10">
    <property type="entry name" value="Winged helix-like DNA-binding domain superfamily/Winged helix DNA-binding domain"/>
    <property type="match status" value="1"/>
</dbReference>
<dbReference type="GO" id="GO:0003677">
    <property type="term" value="F:DNA binding"/>
    <property type="evidence" value="ECO:0007669"/>
    <property type="project" value="UniProtKB-KW"/>
</dbReference>
<gene>
    <name evidence="7" type="ORF">DFQ15_103146</name>
</gene>
<dbReference type="EMBL" id="QJTC01000003">
    <property type="protein sequence ID" value="PYE79158.1"/>
    <property type="molecule type" value="Genomic_DNA"/>
</dbReference>
<dbReference type="InterPro" id="IPR036388">
    <property type="entry name" value="WH-like_DNA-bd_sf"/>
</dbReference>
<organism evidence="7 8">
    <name type="scientific">Xylophilus ampelinus</name>
    <dbReference type="NCBI Taxonomy" id="54067"/>
    <lineage>
        <taxon>Bacteria</taxon>
        <taxon>Pseudomonadati</taxon>
        <taxon>Pseudomonadota</taxon>
        <taxon>Betaproteobacteria</taxon>
        <taxon>Burkholderiales</taxon>
        <taxon>Xylophilus</taxon>
    </lineage>
</organism>
<dbReference type="PRINTS" id="PR00039">
    <property type="entry name" value="HTHLYSR"/>
</dbReference>
<feature type="region of interest" description="Disordered" evidence="5">
    <location>
        <begin position="1"/>
        <end position="20"/>
    </location>
</feature>
<dbReference type="SUPFAM" id="SSF46785">
    <property type="entry name" value="Winged helix' DNA-binding domain"/>
    <property type="match status" value="1"/>
</dbReference>
<evidence type="ECO:0000256" key="1">
    <source>
        <dbReference type="ARBA" id="ARBA00009437"/>
    </source>
</evidence>
<dbReference type="PANTHER" id="PTHR30419:SF8">
    <property type="entry name" value="NITROGEN ASSIMILATION TRANSCRIPTIONAL ACTIVATOR-RELATED"/>
    <property type="match status" value="1"/>
</dbReference>
<evidence type="ECO:0000256" key="3">
    <source>
        <dbReference type="ARBA" id="ARBA00023125"/>
    </source>
</evidence>
<dbReference type="Proteomes" id="UP000247540">
    <property type="component" value="Unassembled WGS sequence"/>
</dbReference>
<dbReference type="PANTHER" id="PTHR30419">
    <property type="entry name" value="HTH-TYPE TRANSCRIPTIONAL REGULATOR YBHD"/>
    <property type="match status" value="1"/>
</dbReference>
<dbReference type="Pfam" id="PF00126">
    <property type="entry name" value="HTH_1"/>
    <property type="match status" value="1"/>
</dbReference>
<dbReference type="InterPro" id="IPR036390">
    <property type="entry name" value="WH_DNA-bd_sf"/>
</dbReference>
<comment type="caution">
    <text evidence="7">The sequence shown here is derived from an EMBL/GenBank/DDBJ whole genome shotgun (WGS) entry which is preliminary data.</text>
</comment>
<dbReference type="GO" id="GO:0005829">
    <property type="term" value="C:cytosol"/>
    <property type="evidence" value="ECO:0007669"/>
    <property type="project" value="TreeGrafter"/>
</dbReference>
<reference evidence="7 8" key="1">
    <citation type="submission" date="2018-06" db="EMBL/GenBank/DDBJ databases">
        <title>Genomic Encyclopedia of Type Strains, Phase III (KMG-III): the genomes of soil and plant-associated and newly described type strains.</title>
        <authorList>
            <person name="Whitman W."/>
        </authorList>
    </citation>
    <scope>NUCLEOTIDE SEQUENCE [LARGE SCALE GENOMIC DNA]</scope>
    <source>
        <strain evidence="7 8">CECT 7646</strain>
    </source>
</reference>
<sequence length="352" mass="36994">MKTAHSPAPAPAPASVPVPVPVPVPSPLAESFARQVQLRHLRCLVAVAQERHLAKAAARLALTQPAISKTLSELEALAGARLVERGVAGRRGVQGLSAAGEQLLAHALRVMEAIDAGAQALAPAAGAGPARLRIGALPSVAPALLPRALAQLRARRPDLQITVRTGTNAALLDDLRSAELDLVAGRMSDPQLMEGLSFSLLYQEPLVLVARTGHPLARRQVPVQAVLQHPLVVYGQGTVPRHYTESFFASHGMALPAHTLQTQDVALARLVVLRSDAVWITPLGAARDDLVEKRLVRLRIDTSGTEEPVGLLLRTDAVPSAARDEMAALLRSAAAALVAVPGRAARKGRPGS</sequence>
<evidence type="ECO:0000256" key="4">
    <source>
        <dbReference type="ARBA" id="ARBA00023163"/>
    </source>
</evidence>
<dbReference type="OrthoDB" id="5914299at2"/>
<dbReference type="Gene3D" id="3.40.190.10">
    <property type="entry name" value="Periplasmic binding protein-like II"/>
    <property type="match status" value="2"/>
</dbReference>
<evidence type="ECO:0000313" key="8">
    <source>
        <dbReference type="Proteomes" id="UP000247540"/>
    </source>
</evidence>
<dbReference type="GO" id="GO:0003700">
    <property type="term" value="F:DNA-binding transcription factor activity"/>
    <property type="evidence" value="ECO:0007669"/>
    <property type="project" value="InterPro"/>
</dbReference>
<keyword evidence="4" id="KW-0804">Transcription</keyword>
<feature type="compositionally biased region" description="Pro residues" evidence="5">
    <location>
        <begin position="8"/>
        <end position="20"/>
    </location>
</feature>
<accession>A0A318SK06</accession>
<protein>
    <submittedName>
        <fullName evidence="7">DNA-binding transcriptional LysR family regulator</fullName>
    </submittedName>
</protein>
<dbReference type="InterPro" id="IPR000847">
    <property type="entry name" value="LysR_HTH_N"/>
</dbReference>
<keyword evidence="3 7" id="KW-0238">DNA-binding</keyword>
<dbReference type="AlphaFoldDB" id="A0A318SK06"/>
<evidence type="ECO:0000313" key="7">
    <source>
        <dbReference type="EMBL" id="PYE79158.1"/>
    </source>
</evidence>
<dbReference type="InterPro" id="IPR050950">
    <property type="entry name" value="HTH-type_LysR_regulators"/>
</dbReference>
<evidence type="ECO:0000259" key="6">
    <source>
        <dbReference type="PROSITE" id="PS50931"/>
    </source>
</evidence>
<evidence type="ECO:0000256" key="5">
    <source>
        <dbReference type="SAM" id="MobiDB-lite"/>
    </source>
</evidence>
<dbReference type="Pfam" id="PF03466">
    <property type="entry name" value="LysR_substrate"/>
    <property type="match status" value="1"/>
</dbReference>
<keyword evidence="2" id="KW-0805">Transcription regulation</keyword>
<dbReference type="SUPFAM" id="SSF53850">
    <property type="entry name" value="Periplasmic binding protein-like II"/>
    <property type="match status" value="1"/>
</dbReference>
<feature type="domain" description="HTH lysR-type" evidence="6">
    <location>
        <begin position="36"/>
        <end position="93"/>
    </location>
</feature>
<keyword evidence="8" id="KW-1185">Reference proteome</keyword>
<name>A0A318SK06_9BURK</name>